<evidence type="ECO:0000313" key="4">
    <source>
        <dbReference type="Proteomes" id="UP000824112"/>
    </source>
</evidence>
<dbReference type="Pfam" id="PF06580">
    <property type="entry name" value="His_kinase"/>
    <property type="match status" value="1"/>
</dbReference>
<dbReference type="EMBL" id="DVNA01000130">
    <property type="protein sequence ID" value="HIU55276.1"/>
    <property type="molecule type" value="Genomic_DNA"/>
</dbReference>
<dbReference type="GO" id="GO:0000155">
    <property type="term" value="F:phosphorelay sensor kinase activity"/>
    <property type="evidence" value="ECO:0007669"/>
    <property type="project" value="InterPro"/>
</dbReference>
<dbReference type="AlphaFoldDB" id="A0A9D1M7S8"/>
<keyword evidence="3" id="KW-0418">Kinase</keyword>
<name>A0A9D1M7S8_9BACT</name>
<gene>
    <name evidence="3" type="ORF">IAB03_05665</name>
</gene>
<dbReference type="InterPro" id="IPR050640">
    <property type="entry name" value="Bact_2-comp_sensor_kinase"/>
</dbReference>
<protein>
    <submittedName>
        <fullName evidence="3">Histidine kinase</fullName>
    </submittedName>
</protein>
<dbReference type="Gene3D" id="3.30.565.10">
    <property type="entry name" value="Histidine kinase-like ATPase, C-terminal domain"/>
    <property type="match status" value="1"/>
</dbReference>
<proteinExistence type="predicted"/>
<dbReference type="GO" id="GO:0016020">
    <property type="term" value="C:membrane"/>
    <property type="evidence" value="ECO:0007669"/>
    <property type="project" value="InterPro"/>
</dbReference>
<dbReference type="SUPFAM" id="SSF55874">
    <property type="entry name" value="ATPase domain of HSP90 chaperone/DNA topoisomerase II/histidine kinase"/>
    <property type="match status" value="1"/>
</dbReference>
<feature type="domain" description="Signal transduction histidine kinase internal region" evidence="2">
    <location>
        <begin position="181"/>
        <end position="258"/>
    </location>
</feature>
<reference evidence="3" key="2">
    <citation type="journal article" date="2021" name="PeerJ">
        <title>Extensive microbial diversity within the chicken gut microbiome revealed by metagenomics and culture.</title>
        <authorList>
            <person name="Gilroy R."/>
            <person name="Ravi A."/>
            <person name="Getino M."/>
            <person name="Pursley I."/>
            <person name="Horton D.L."/>
            <person name="Alikhan N.F."/>
            <person name="Baker D."/>
            <person name="Gharbi K."/>
            <person name="Hall N."/>
            <person name="Watson M."/>
            <person name="Adriaenssens E.M."/>
            <person name="Foster-Nyarko E."/>
            <person name="Jarju S."/>
            <person name="Secka A."/>
            <person name="Antonio M."/>
            <person name="Oren A."/>
            <person name="Chaudhuri R.R."/>
            <person name="La Ragione R."/>
            <person name="Hildebrand F."/>
            <person name="Pallen M.J."/>
        </authorList>
    </citation>
    <scope>NUCLEOTIDE SEQUENCE</scope>
    <source>
        <strain evidence="3">CHK158-818</strain>
    </source>
</reference>
<keyword evidence="3" id="KW-0808">Transferase</keyword>
<dbReference type="InterPro" id="IPR010559">
    <property type="entry name" value="Sig_transdc_His_kin_internal"/>
</dbReference>
<evidence type="ECO:0000259" key="2">
    <source>
        <dbReference type="Pfam" id="PF06580"/>
    </source>
</evidence>
<feature type="transmembrane region" description="Helical" evidence="1">
    <location>
        <begin position="77"/>
        <end position="95"/>
    </location>
</feature>
<feature type="transmembrane region" description="Helical" evidence="1">
    <location>
        <begin position="43"/>
        <end position="65"/>
    </location>
</feature>
<keyword evidence="1" id="KW-0812">Transmembrane</keyword>
<reference evidence="3" key="1">
    <citation type="submission" date="2020-10" db="EMBL/GenBank/DDBJ databases">
        <authorList>
            <person name="Gilroy R."/>
        </authorList>
    </citation>
    <scope>NUCLEOTIDE SEQUENCE</scope>
    <source>
        <strain evidence="3">CHK158-818</strain>
    </source>
</reference>
<organism evidence="3 4">
    <name type="scientific">Candidatus Gallibacteroides avistercoris</name>
    <dbReference type="NCBI Taxonomy" id="2840833"/>
    <lineage>
        <taxon>Bacteria</taxon>
        <taxon>Pseudomonadati</taxon>
        <taxon>Bacteroidota</taxon>
        <taxon>Bacteroidia</taxon>
        <taxon>Bacteroidales</taxon>
        <taxon>Bacteroidaceae</taxon>
        <taxon>Bacteroidaceae incertae sedis</taxon>
        <taxon>Candidatus Gallibacteroides</taxon>
    </lineage>
</organism>
<keyword evidence="1" id="KW-1133">Transmembrane helix</keyword>
<dbReference type="Proteomes" id="UP000824112">
    <property type="component" value="Unassembled WGS sequence"/>
</dbReference>
<keyword evidence="1" id="KW-0472">Membrane</keyword>
<feature type="transmembrane region" description="Helical" evidence="1">
    <location>
        <begin position="12"/>
        <end position="31"/>
    </location>
</feature>
<evidence type="ECO:0000256" key="1">
    <source>
        <dbReference type="SAM" id="Phobius"/>
    </source>
</evidence>
<accession>A0A9D1M7S8</accession>
<dbReference type="PANTHER" id="PTHR34220">
    <property type="entry name" value="SENSOR HISTIDINE KINASE YPDA"/>
    <property type="match status" value="1"/>
</dbReference>
<comment type="caution">
    <text evidence="3">The sequence shown here is derived from an EMBL/GenBank/DDBJ whole genome shotgun (WGS) entry which is preliminary data.</text>
</comment>
<dbReference type="PANTHER" id="PTHR34220:SF7">
    <property type="entry name" value="SENSOR HISTIDINE KINASE YPDA"/>
    <property type="match status" value="1"/>
</dbReference>
<dbReference type="InterPro" id="IPR036890">
    <property type="entry name" value="HATPase_C_sf"/>
</dbReference>
<sequence>MTNNLENKKGFLILIHVMAWGLVFGTPFFFVDKDSPEMMWKKYLDFCVIPVSSILIFYANYLFLINRLLFKKKIVKYIIINTLMIVALLISMEIWRDWVSPKQVIEAYRIEKRVDDDNQIREYRIPLHLGKPNIYKKIFFTSRDLFPLVLIIGLSVAIRMTQNWYRLEAERRELEKSKTEAELKNLKNQLNPHFLFNTLNNIYSLIEFSPPKAQQSIQDLSKLLRYVLYDNQHFVPISKELVFIENYIALMKIRLSDAVQVEVNISDGINPDTKIAPLLFITLIENSFKHGISYSEHSFIHINLYEDENNHIVCRIENSYFPKNDKSKSGFGIGLVNLRKRLALLYPERHTLTIEKEKDTFRAILILPKL</sequence>
<evidence type="ECO:0000313" key="3">
    <source>
        <dbReference type="EMBL" id="HIU55276.1"/>
    </source>
</evidence>